<keyword evidence="2" id="KW-1185">Reference proteome</keyword>
<proteinExistence type="predicted"/>
<dbReference type="EMBL" id="CM045760">
    <property type="protein sequence ID" value="KAI8026105.1"/>
    <property type="molecule type" value="Genomic_DNA"/>
</dbReference>
<gene>
    <name evidence="1" type="ORF">LOK49_LG02G00491</name>
</gene>
<sequence length="628" mass="71322">MLNDIHNHWKHAGAVRVKCMGVPTIDMKNVCTQLETWWSTHIIQGQELYPQEETRLMLWKPHEPVYPRLIKTTIDGLSIEETKGMRKKGLAVPALTKLAKNGFYGSLVPMVRDAFLAGELVQIDCQGLEKSDYKKIGCKLRDLVPCVLVTFDKEQAVNTKPQMMTSAVGIPEEHKTSDDDTSSWHDFHSKSGYHWIKQRGRPAPRETAPIVVSNHVSYIDPIFFFYELFPTIVAPESHDSILLVGTIIRAMQVVYVNRSSPTSRKHAVNEIKRKASSDGFPRLLLFPEGTTTNGRVLISFQLGAFVPGYPVQPVIVRYPHVHFDQSWGNISLGMLMFRMFTQFHNFMEVEYVPVVSTLENQKENAVHFAQRTSHVIATALNVVQTSHSFGDIMLLAKASESKQDNPTLYTVEMARVESTFHLSSLEAVDFLDTFLSMNPDSSGQVLTHDFFRVLRLKACNLSEKIFGVLDVEKKGKITFKQVIISLSLSLSLSLVSYTCDPQMVPTLPPQAQYRASHRWQMYSLQFLYGSAHVLKQPLFRRACELAFAECHTGKNHYISEQELGDSIRQAIPNMDELEIHELFKLFDTDSDERISKDDFSTCSRRNPLLIALFSTQLMRKNLSGSMIE</sequence>
<protein>
    <submittedName>
        <fullName evidence="1">Lysophospholipid acyltransferase LPEAT2</fullName>
    </submittedName>
</protein>
<keyword evidence="1" id="KW-0012">Acyltransferase</keyword>
<keyword evidence="1" id="KW-0808">Transferase</keyword>
<name>A0ACC0IKW9_9ERIC</name>
<dbReference type="Proteomes" id="UP001060215">
    <property type="component" value="Chromosome 3"/>
</dbReference>
<reference evidence="1 2" key="1">
    <citation type="journal article" date="2022" name="Plant J.">
        <title>Chromosome-level genome of Camellia lanceoleosa provides a valuable resource for understanding genome evolution and self-incompatibility.</title>
        <authorList>
            <person name="Gong W."/>
            <person name="Xiao S."/>
            <person name="Wang L."/>
            <person name="Liao Z."/>
            <person name="Chang Y."/>
            <person name="Mo W."/>
            <person name="Hu G."/>
            <person name="Li W."/>
            <person name="Zhao G."/>
            <person name="Zhu H."/>
            <person name="Hu X."/>
            <person name="Ji K."/>
            <person name="Xiang X."/>
            <person name="Song Q."/>
            <person name="Yuan D."/>
            <person name="Jin S."/>
            <person name="Zhang L."/>
        </authorList>
    </citation>
    <scope>NUCLEOTIDE SEQUENCE [LARGE SCALE GENOMIC DNA]</scope>
    <source>
        <strain evidence="1">SQ_2022a</strain>
    </source>
</reference>
<evidence type="ECO:0000313" key="2">
    <source>
        <dbReference type="Proteomes" id="UP001060215"/>
    </source>
</evidence>
<accession>A0ACC0IKW9</accession>
<organism evidence="1 2">
    <name type="scientific">Camellia lanceoleosa</name>
    <dbReference type="NCBI Taxonomy" id="1840588"/>
    <lineage>
        <taxon>Eukaryota</taxon>
        <taxon>Viridiplantae</taxon>
        <taxon>Streptophyta</taxon>
        <taxon>Embryophyta</taxon>
        <taxon>Tracheophyta</taxon>
        <taxon>Spermatophyta</taxon>
        <taxon>Magnoliopsida</taxon>
        <taxon>eudicotyledons</taxon>
        <taxon>Gunneridae</taxon>
        <taxon>Pentapetalae</taxon>
        <taxon>asterids</taxon>
        <taxon>Ericales</taxon>
        <taxon>Theaceae</taxon>
        <taxon>Camellia</taxon>
    </lineage>
</organism>
<evidence type="ECO:0000313" key="1">
    <source>
        <dbReference type="EMBL" id="KAI8026105.1"/>
    </source>
</evidence>
<comment type="caution">
    <text evidence="1">The sequence shown here is derived from an EMBL/GenBank/DDBJ whole genome shotgun (WGS) entry which is preliminary data.</text>
</comment>